<dbReference type="Gene3D" id="1.10.357.10">
    <property type="entry name" value="Tetracycline Repressor, domain 2"/>
    <property type="match status" value="1"/>
</dbReference>
<evidence type="ECO:0000256" key="5">
    <source>
        <dbReference type="PROSITE-ProRule" id="PRU00335"/>
    </source>
</evidence>
<dbReference type="InterPro" id="IPR001647">
    <property type="entry name" value="HTH_TetR"/>
</dbReference>
<dbReference type="Pfam" id="PF00440">
    <property type="entry name" value="TetR_N"/>
    <property type="match status" value="1"/>
</dbReference>
<evidence type="ECO:0000256" key="3">
    <source>
        <dbReference type="ARBA" id="ARBA00023125"/>
    </source>
</evidence>
<keyword evidence="3 5" id="KW-0238">DNA-binding</keyword>
<evidence type="ECO:0000256" key="2">
    <source>
        <dbReference type="ARBA" id="ARBA00023015"/>
    </source>
</evidence>
<dbReference type="PANTHER" id="PTHR30055:SF229">
    <property type="entry name" value="HTH-TYPE TRANSCRIPTIONAL REPRESSOR RV1474C"/>
    <property type="match status" value="1"/>
</dbReference>
<gene>
    <name evidence="7" type="ORF">GKZ75_11790</name>
</gene>
<dbReference type="Pfam" id="PF13977">
    <property type="entry name" value="TetR_C_6"/>
    <property type="match status" value="1"/>
</dbReference>
<dbReference type="SUPFAM" id="SSF48498">
    <property type="entry name" value="Tetracyclin repressor-like, C-terminal domain"/>
    <property type="match status" value="1"/>
</dbReference>
<dbReference type="AlphaFoldDB" id="A0A6N9R050"/>
<dbReference type="PANTHER" id="PTHR30055">
    <property type="entry name" value="HTH-TYPE TRANSCRIPTIONAL REGULATOR RUTR"/>
    <property type="match status" value="1"/>
</dbReference>
<dbReference type="InterPro" id="IPR009057">
    <property type="entry name" value="Homeodomain-like_sf"/>
</dbReference>
<keyword evidence="2" id="KW-0805">Transcription regulation</keyword>
<organism evidence="7 8">
    <name type="scientific">Kocuria marina subsp. indica</name>
    <dbReference type="NCBI Taxonomy" id="1049583"/>
    <lineage>
        <taxon>Bacteria</taxon>
        <taxon>Bacillati</taxon>
        <taxon>Actinomycetota</taxon>
        <taxon>Actinomycetes</taxon>
        <taxon>Micrococcales</taxon>
        <taxon>Micrococcaceae</taxon>
        <taxon>Kocuria</taxon>
    </lineage>
</organism>
<accession>A0A6N9R050</accession>
<dbReference type="InterPro" id="IPR050109">
    <property type="entry name" value="HTH-type_TetR-like_transc_reg"/>
</dbReference>
<dbReference type="PROSITE" id="PS50977">
    <property type="entry name" value="HTH_TETR_2"/>
    <property type="match status" value="1"/>
</dbReference>
<evidence type="ECO:0000313" key="8">
    <source>
        <dbReference type="Proteomes" id="UP000471026"/>
    </source>
</evidence>
<evidence type="ECO:0000259" key="6">
    <source>
        <dbReference type="PROSITE" id="PS50977"/>
    </source>
</evidence>
<dbReference type="EMBL" id="WMHZ01000019">
    <property type="protein sequence ID" value="NDO78885.1"/>
    <property type="molecule type" value="Genomic_DNA"/>
</dbReference>
<reference evidence="7 8" key="1">
    <citation type="submission" date="2019-11" db="EMBL/GenBank/DDBJ databases">
        <title>Draft genome sequence of Kocuria indica DP-K7, a methyl red degrading Actinobacterium.</title>
        <authorList>
            <person name="Kumaran S."/>
            <person name="Tischler D."/>
            <person name="Ngo A.C.R."/>
            <person name="Schultes F."/>
        </authorList>
    </citation>
    <scope>NUCLEOTIDE SEQUENCE [LARGE SCALE GENOMIC DNA]</scope>
    <source>
        <strain evidence="7 8">DP-K7</strain>
    </source>
</reference>
<feature type="DNA-binding region" description="H-T-H motif" evidence="5">
    <location>
        <begin position="37"/>
        <end position="56"/>
    </location>
</feature>
<comment type="caution">
    <text evidence="7">The sequence shown here is derived from an EMBL/GenBank/DDBJ whole genome shotgun (WGS) entry which is preliminary data.</text>
</comment>
<evidence type="ECO:0000256" key="1">
    <source>
        <dbReference type="ARBA" id="ARBA00022491"/>
    </source>
</evidence>
<proteinExistence type="predicted"/>
<feature type="domain" description="HTH tetR-type" evidence="6">
    <location>
        <begin position="14"/>
        <end position="74"/>
    </location>
</feature>
<evidence type="ECO:0000256" key="4">
    <source>
        <dbReference type="ARBA" id="ARBA00023163"/>
    </source>
</evidence>
<sequence>MEVLVPRVTDEHREHMRRRIQGAAQSCIGRKGFSAVSMADIMAESELSAGAVYVYYKGKDELFLDASRSVMRDRLGLLDELHTRRPLPHPARALALVVEDIPERKDFPGLPVQVWGEAVRRPELQRAAVQILAEAREHLRSYLRTWLSVERGYGDDDAARLAERLSPAFVGMVQGYMVQVSLSPSPQETHDAFVVAVESLLSGVLAAPADD</sequence>
<dbReference type="InterPro" id="IPR039538">
    <property type="entry name" value="BetI_C"/>
</dbReference>
<name>A0A6N9R050_9MICC</name>
<dbReference type="SUPFAM" id="SSF46689">
    <property type="entry name" value="Homeodomain-like"/>
    <property type="match status" value="1"/>
</dbReference>
<dbReference type="InterPro" id="IPR036271">
    <property type="entry name" value="Tet_transcr_reg_TetR-rel_C_sf"/>
</dbReference>
<protein>
    <submittedName>
        <fullName evidence="7">TetR family transcriptional regulator</fullName>
    </submittedName>
</protein>
<dbReference type="GO" id="GO:0000976">
    <property type="term" value="F:transcription cis-regulatory region binding"/>
    <property type="evidence" value="ECO:0007669"/>
    <property type="project" value="TreeGrafter"/>
</dbReference>
<dbReference type="GO" id="GO:0003700">
    <property type="term" value="F:DNA-binding transcription factor activity"/>
    <property type="evidence" value="ECO:0007669"/>
    <property type="project" value="TreeGrafter"/>
</dbReference>
<evidence type="ECO:0000313" key="7">
    <source>
        <dbReference type="EMBL" id="NDO78885.1"/>
    </source>
</evidence>
<keyword evidence="4" id="KW-0804">Transcription</keyword>
<keyword evidence="1" id="KW-0678">Repressor</keyword>
<dbReference type="Proteomes" id="UP000471026">
    <property type="component" value="Unassembled WGS sequence"/>
</dbReference>